<organism evidence="1 2">
    <name type="scientific">Lysobacter dokdonensis DS-58</name>
    <dbReference type="NCBI Taxonomy" id="1300345"/>
    <lineage>
        <taxon>Bacteria</taxon>
        <taxon>Pseudomonadati</taxon>
        <taxon>Pseudomonadota</taxon>
        <taxon>Gammaproteobacteria</taxon>
        <taxon>Lysobacterales</taxon>
        <taxon>Lysobacteraceae</taxon>
        <taxon>Noviluteimonas</taxon>
    </lineage>
</organism>
<dbReference type="STRING" id="1300345.LF41_1733"/>
<evidence type="ECO:0000313" key="2">
    <source>
        <dbReference type="Proteomes" id="UP000030518"/>
    </source>
</evidence>
<dbReference type="AlphaFoldDB" id="A0A0A2WXX2"/>
<sequence length="41" mass="4625">MYAITGIDSASDRPFSIVIRVFHGIFLGQNQCLGRRGCRIR</sequence>
<keyword evidence="2" id="KW-1185">Reference proteome</keyword>
<comment type="caution">
    <text evidence="1">The sequence shown here is derived from an EMBL/GenBank/DDBJ whole genome shotgun (WGS) entry which is preliminary data.</text>
</comment>
<accession>A0A0A2WXX2</accession>
<protein>
    <submittedName>
        <fullName evidence="1">Uncharacterized protein</fullName>
    </submittedName>
</protein>
<dbReference type="Proteomes" id="UP000030518">
    <property type="component" value="Unassembled WGS sequence"/>
</dbReference>
<dbReference type="EMBL" id="JRKJ01000023">
    <property type="protein sequence ID" value="KGQ17879.1"/>
    <property type="molecule type" value="Genomic_DNA"/>
</dbReference>
<name>A0A0A2WXX2_9GAMM</name>
<gene>
    <name evidence="1" type="ORF">LF41_1733</name>
</gene>
<proteinExistence type="predicted"/>
<reference evidence="1 2" key="1">
    <citation type="submission" date="2014-09" db="EMBL/GenBank/DDBJ databases">
        <title>Genome sequences of Lysobacter dokdonensis DS-58.</title>
        <authorList>
            <person name="Kim J.F."/>
            <person name="Kwak M.-J."/>
        </authorList>
    </citation>
    <scope>NUCLEOTIDE SEQUENCE [LARGE SCALE GENOMIC DNA]</scope>
    <source>
        <strain evidence="1 2">DS-58</strain>
    </source>
</reference>
<evidence type="ECO:0000313" key="1">
    <source>
        <dbReference type="EMBL" id="KGQ17879.1"/>
    </source>
</evidence>